<reference evidence="3 4" key="1">
    <citation type="submission" date="2024-05" db="EMBL/GenBank/DDBJ databases">
        <authorList>
            <person name="Duchaud E."/>
        </authorList>
    </citation>
    <scope>NUCLEOTIDE SEQUENCE [LARGE SCALE GENOMIC DNA]</scope>
    <source>
        <strain evidence="3">Ena-SAMPLE-TAB-13-05-2024-13:56:06:370-140308</strain>
    </source>
</reference>
<keyword evidence="4" id="KW-1185">Reference proteome</keyword>
<protein>
    <recommendedName>
        <fullName evidence="2">SnoaL-like domain-containing protein</fullName>
    </recommendedName>
</protein>
<dbReference type="Gene3D" id="3.10.450.50">
    <property type="match status" value="1"/>
</dbReference>
<keyword evidence="1" id="KW-0175">Coiled coil</keyword>
<proteinExistence type="predicted"/>
<dbReference type="PROSITE" id="PS51257">
    <property type="entry name" value="PROKAR_LIPOPROTEIN"/>
    <property type="match status" value="1"/>
</dbReference>
<dbReference type="Pfam" id="PF12680">
    <property type="entry name" value="SnoaL_2"/>
    <property type="match status" value="1"/>
</dbReference>
<evidence type="ECO:0000259" key="2">
    <source>
        <dbReference type="Pfam" id="PF12680"/>
    </source>
</evidence>
<feature type="domain" description="SnoaL-like" evidence="2">
    <location>
        <begin position="49"/>
        <end position="159"/>
    </location>
</feature>
<gene>
    <name evidence="3" type="ORF">T190423A01A_10192</name>
</gene>
<dbReference type="EMBL" id="CAXJIO010000010">
    <property type="protein sequence ID" value="CAL2101629.1"/>
    <property type="molecule type" value="Genomic_DNA"/>
</dbReference>
<dbReference type="SUPFAM" id="SSF54427">
    <property type="entry name" value="NTF2-like"/>
    <property type="match status" value="1"/>
</dbReference>
<accession>A0ABM9P7S7</accession>
<organism evidence="3 4">
    <name type="scientific">Tenacibaculum polynesiense</name>
    <dbReference type="NCBI Taxonomy" id="3137857"/>
    <lineage>
        <taxon>Bacteria</taxon>
        <taxon>Pseudomonadati</taxon>
        <taxon>Bacteroidota</taxon>
        <taxon>Flavobacteriia</taxon>
        <taxon>Flavobacteriales</taxon>
        <taxon>Flavobacteriaceae</taxon>
        <taxon>Tenacibaculum</taxon>
    </lineage>
</organism>
<evidence type="ECO:0000256" key="1">
    <source>
        <dbReference type="SAM" id="Coils"/>
    </source>
</evidence>
<evidence type="ECO:0000313" key="3">
    <source>
        <dbReference type="EMBL" id="CAL2101629.1"/>
    </source>
</evidence>
<dbReference type="InterPro" id="IPR032710">
    <property type="entry name" value="NTF2-like_dom_sf"/>
</dbReference>
<dbReference type="RefSeq" id="WP_348715213.1">
    <property type="nucleotide sequence ID" value="NZ_CAXJIO010000010.1"/>
</dbReference>
<comment type="caution">
    <text evidence="3">The sequence shown here is derived from an EMBL/GenBank/DDBJ whole genome shotgun (WGS) entry which is preliminary data.</text>
</comment>
<evidence type="ECO:0000313" key="4">
    <source>
        <dbReference type="Proteomes" id="UP001497527"/>
    </source>
</evidence>
<sequence length="179" mass="20468">MKKLFTLVTITFFLSCTNKELSDKVVQQQNQLKKYQMTANKARKNKATVRAFYDALTAENAETVANLFAEDAKHINPYHSGIFPKGANGKEAIKNYWEPVFPNFDGMTFPIEEIYAMEDPNIVFVKYKGNIQLKNGEGVYSNDYYSTFKFNEEGKIIEYVEIFNPITAAKGFGLIDKIK</sequence>
<name>A0ABM9P7S7_9FLAO</name>
<dbReference type="InterPro" id="IPR037401">
    <property type="entry name" value="SnoaL-like"/>
</dbReference>
<dbReference type="Proteomes" id="UP001497527">
    <property type="component" value="Unassembled WGS sequence"/>
</dbReference>
<feature type="coiled-coil region" evidence="1">
    <location>
        <begin position="18"/>
        <end position="45"/>
    </location>
</feature>